<dbReference type="PANTHER" id="PTHR30086">
    <property type="entry name" value="ARGININE EXPORTER PROTEIN ARGO"/>
    <property type="match status" value="1"/>
</dbReference>
<dbReference type="OrthoDB" id="9812084at2"/>
<evidence type="ECO:0000256" key="2">
    <source>
        <dbReference type="ARBA" id="ARBA00022475"/>
    </source>
</evidence>
<comment type="subcellular location">
    <subcellularLocation>
        <location evidence="1">Cell membrane</location>
        <topology evidence="1">Multi-pass membrane protein</topology>
    </subcellularLocation>
</comment>
<name>A0A1M6ZX49_9RHOB</name>
<dbReference type="STRING" id="337701.SAMN05444398_10288"/>
<sequence>MQIATIGALALYAFVMSITPGPNNMLLANAGLVFGFRSTIPQIVGIPTGVISQILLVAAGLSSLFAQIPGIQLALKVAGTLYLLWLALKLWKAYALARSPPSRHFCILSRRLFPNCWSFASPSH</sequence>
<evidence type="ECO:0000256" key="1">
    <source>
        <dbReference type="ARBA" id="ARBA00004651"/>
    </source>
</evidence>
<keyword evidence="5 6" id="KW-0472">Membrane</keyword>
<dbReference type="Proteomes" id="UP000183974">
    <property type="component" value="Unassembled WGS sequence"/>
</dbReference>
<accession>A0A1M6ZX49</accession>
<dbReference type="Pfam" id="PF01810">
    <property type="entry name" value="LysE"/>
    <property type="match status" value="1"/>
</dbReference>
<evidence type="ECO:0000256" key="4">
    <source>
        <dbReference type="ARBA" id="ARBA00022989"/>
    </source>
</evidence>
<reference evidence="7 8" key="1">
    <citation type="submission" date="2016-11" db="EMBL/GenBank/DDBJ databases">
        <authorList>
            <person name="Jaros S."/>
            <person name="Januszkiewicz K."/>
            <person name="Wedrychowicz H."/>
        </authorList>
    </citation>
    <scope>NUCLEOTIDE SEQUENCE [LARGE SCALE GENOMIC DNA]</scope>
    <source>
        <strain evidence="7 8">DSM 29589</strain>
    </source>
</reference>
<dbReference type="PANTHER" id="PTHR30086:SF20">
    <property type="entry name" value="ARGININE EXPORTER PROTEIN ARGO-RELATED"/>
    <property type="match status" value="1"/>
</dbReference>
<dbReference type="RefSeq" id="WP_073033808.1">
    <property type="nucleotide sequence ID" value="NZ_BMLR01000002.1"/>
</dbReference>
<evidence type="ECO:0000313" key="8">
    <source>
        <dbReference type="Proteomes" id="UP000183974"/>
    </source>
</evidence>
<dbReference type="GO" id="GO:0005886">
    <property type="term" value="C:plasma membrane"/>
    <property type="evidence" value="ECO:0007669"/>
    <property type="project" value="UniProtKB-SubCell"/>
</dbReference>
<evidence type="ECO:0000256" key="6">
    <source>
        <dbReference type="SAM" id="Phobius"/>
    </source>
</evidence>
<dbReference type="EMBL" id="FRBR01000002">
    <property type="protein sequence ID" value="SHL34925.1"/>
    <property type="molecule type" value="Genomic_DNA"/>
</dbReference>
<evidence type="ECO:0000256" key="5">
    <source>
        <dbReference type="ARBA" id="ARBA00023136"/>
    </source>
</evidence>
<feature type="transmembrane region" description="Helical" evidence="6">
    <location>
        <begin position="44"/>
        <end position="66"/>
    </location>
</feature>
<keyword evidence="2" id="KW-1003">Cell membrane</keyword>
<keyword evidence="8" id="KW-1185">Reference proteome</keyword>
<evidence type="ECO:0000256" key="3">
    <source>
        <dbReference type="ARBA" id="ARBA00022692"/>
    </source>
</evidence>
<keyword evidence="4 6" id="KW-1133">Transmembrane helix</keyword>
<organism evidence="7 8">
    <name type="scientific">Roseovarius pacificus</name>
    <dbReference type="NCBI Taxonomy" id="337701"/>
    <lineage>
        <taxon>Bacteria</taxon>
        <taxon>Pseudomonadati</taxon>
        <taxon>Pseudomonadota</taxon>
        <taxon>Alphaproteobacteria</taxon>
        <taxon>Rhodobacterales</taxon>
        <taxon>Roseobacteraceae</taxon>
        <taxon>Roseovarius</taxon>
    </lineage>
</organism>
<proteinExistence type="predicted"/>
<protein>
    <submittedName>
        <fullName evidence="7">LysE type translocator</fullName>
    </submittedName>
</protein>
<dbReference type="GO" id="GO:0033228">
    <property type="term" value="P:cysteine export across plasma membrane"/>
    <property type="evidence" value="ECO:0007669"/>
    <property type="project" value="TreeGrafter"/>
</dbReference>
<evidence type="ECO:0000313" key="7">
    <source>
        <dbReference type="EMBL" id="SHL34925.1"/>
    </source>
</evidence>
<dbReference type="AlphaFoldDB" id="A0A1M6ZX49"/>
<dbReference type="InterPro" id="IPR001123">
    <property type="entry name" value="LeuE-type"/>
</dbReference>
<dbReference type="GO" id="GO:0015171">
    <property type="term" value="F:amino acid transmembrane transporter activity"/>
    <property type="evidence" value="ECO:0007669"/>
    <property type="project" value="TreeGrafter"/>
</dbReference>
<gene>
    <name evidence="7" type="ORF">SAMN05444398_10288</name>
</gene>
<feature type="transmembrane region" description="Helical" evidence="6">
    <location>
        <begin position="73"/>
        <end position="91"/>
    </location>
</feature>
<keyword evidence="3 6" id="KW-0812">Transmembrane</keyword>